<evidence type="ECO:0000256" key="1">
    <source>
        <dbReference type="SAM" id="Phobius"/>
    </source>
</evidence>
<protein>
    <submittedName>
        <fullName evidence="2">Uncharacterized protein</fullName>
    </submittedName>
</protein>
<evidence type="ECO:0000313" key="3">
    <source>
        <dbReference type="Proteomes" id="UP000585050"/>
    </source>
</evidence>
<keyword evidence="1" id="KW-0812">Transmembrane</keyword>
<accession>A0A7X8XVQ9</accession>
<name>A0A7X8XVQ9_9BACT</name>
<organism evidence="2 3">
    <name type="scientific">Flammeovirga agarivorans</name>
    <dbReference type="NCBI Taxonomy" id="2726742"/>
    <lineage>
        <taxon>Bacteria</taxon>
        <taxon>Pseudomonadati</taxon>
        <taxon>Bacteroidota</taxon>
        <taxon>Cytophagia</taxon>
        <taxon>Cytophagales</taxon>
        <taxon>Flammeovirgaceae</taxon>
        <taxon>Flammeovirga</taxon>
    </lineage>
</organism>
<evidence type="ECO:0000313" key="2">
    <source>
        <dbReference type="EMBL" id="NLR91577.1"/>
    </source>
</evidence>
<keyword evidence="1" id="KW-1133">Transmembrane helix</keyword>
<proteinExistence type="predicted"/>
<reference evidence="2 3" key="1">
    <citation type="submission" date="2020-04" db="EMBL/GenBank/DDBJ databases">
        <title>Flammeovirga sp. SR4, a novel species isolated from seawater.</title>
        <authorList>
            <person name="Wang X."/>
        </authorList>
    </citation>
    <scope>NUCLEOTIDE SEQUENCE [LARGE SCALE GENOMIC DNA]</scope>
    <source>
        <strain evidence="2 3">SR4</strain>
    </source>
</reference>
<sequence>MKRLDYYTSSIVYCGLLFFADKLMNIYDQGEKLLSDTFAYWFTLVILLLATCVVVGLCCYSVIRGILSSM</sequence>
<feature type="transmembrane region" description="Helical" evidence="1">
    <location>
        <begin position="7"/>
        <end position="27"/>
    </location>
</feature>
<keyword evidence="3" id="KW-1185">Reference proteome</keyword>
<comment type="caution">
    <text evidence="2">The sequence shown here is derived from an EMBL/GenBank/DDBJ whole genome shotgun (WGS) entry which is preliminary data.</text>
</comment>
<feature type="transmembrane region" description="Helical" evidence="1">
    <location>
        <begin position="39"/>
        <end position="63"/>
    </location>
</feature>
<dbReference type="EMBL" id="JABAIL010000003">
    <property type="protein sequence ID" value="NLR91577.1"/>
    <property type="molecule type" value="Genomic_DNA"/>
</dbReference>
<dbReference type="Proteomes" id="UP000585050">
    <property type="component" value="Unassembled WGS sequence"/>
</dbReference>
<dbReference type="RefSeq" id="WP_168882295.1">
    <property type="nucleotide sequence ID" value="NZ_JABAIL010000003.1"/>
</dbReference>
<dbReference type="AlphaFoldDB" id="A0A7X8XVQ9"/>
<keyword evidence="1" id="KW-0472">Membrane</keyword>
<gene>
    <name evidence="2" type="ORF">HGP29_10190</name>
</gene>